<feature type="compositionally biased region" description="Basic and acidic residues" evidence="1">
    <location>
        <begin position="149"/>
        <end position="168"/>
    </location>
</feature>
<dbReference type="EMBL" id="JARKIE010001415">
    <property type="protein sequence ID" value="KAJ7602255.1"/>
    <property type="molecule type" value="Genomic_DNA"/>
</dbReference>
<evidence type="ECO:0000313" key="3">
    <source>
        <dbReference type="Proteomes" id="UP001221757"/>
    </source>
</evidence>
<keyword evidence="3" id="KW-1185">Reference proteome</keyword>
<dbReference type="AlphaFoldDB" id="A0AAD7AWT9"/>
<dbReference type="Proteomes" id="UP001221757">
    <property type="component" value="Unassembled WGS sequence"/>
</dbReference>
<comment type="caution">
    <text evidence="2">The sequence shown here is derived from an EMBL/GenBank/DDBJ whole genome shotgun (WGS) entry which is preliminary data.</text>
</comment>
<name>A0AAD7AWT9_MYCRO</name>
<evidence type="ECO:0000256" key="1">
    <source>
        <dbReference type="SAM" id="MobiDB-lite"/>
    </source>
</evidence>
<organism evidence="2 3">
    <name type="scientific">Mycena rosella</name>
    <name type="common">Pink bonnet</name>
    <name type="synonym">Agaricus rosellus</name>
    <dbReference type="NCBI Taxonomy" id="1033263"/>
    <lineage>
        <taxon>Eukaryota</taxon>
        <taxon>Fungi</taxon>
        <taxon>Dikarya</taxon>
        <taxon>Basidiomycota</taxon>
        <taxon>Agaricomycotina</taxon>
        <taxon>Agaricomycetes</taxon>
        <taxon>Agaricomycetidae</taxon>
        <taxon>Agaricales</taxon>
        <taxon>Marasmiineae</taxon>
        <taxon>Mycenaceae</taxon>
        <taxon>Mycena</taxon>
    </lineage>
</organism>
<reference evidence="2" key="1">
    <citation type="submission" date="2023-03" db="EMBL/GenBank/DDBJ databases">
        <title>Massive genome expansion in bonnet fungi (Mycena s.s.) driven by repeated elements and novel gene families across ecological guilds.</title>
        <authorList>
            <consortium name="Lawrence Berkeley National Laboratory"/>
            <person name="Harder C.B."/>
            <person name="Miyauchi S."/>
            <person name="Viragh M."/>
            <person name="Kuo A."/>
            <person name="Thoen E."/>
            <person name="Andreopoulos B."/>
            <person name="Lu D."/>
            <person name="Skrede I."/>
            <person name="Drula E."/>
            <person name="Henrissat B."/>
            <person name="Morin E."/>
            <person name="Kohler A."/>
            <person name="Barry K."/>
            <person name="LaButti K."/>
            <person name="Morin E."/>
            <person name="Salamov A."/>
            <person name="Lipzen A."/>
            <person name="Mereny Z."/>
            <person name="Hegedus B."/>
            <person name="Baldrian P."/>
            <person name="Stursova M."/>
            <person name="Weitz H."/>
            <person name="Taylor A."/>
            <person name="Grigoriev I.V."/>
            <person name="Nagy L.G."/>
            <person name="Martin F."/>
            <person name="Kauserud H."/>
        </authorList>
    </citation>
    <scope>NUCLEOTIDE SEQUENCE</scope>
    <source>
        <strain evidence="2">CBHHK067</strain>
    </source>
</reference>
<evidence type="ECO:0000313" key="2">
    <source>
        <dbReference type="EMBL" id="KAJ7602255.1"/>
    </source>
</evidence>
<proteinExistence type="predicted"/>
<sequence length="204" mass="22935">MRPAWITVRPCIRTHAGPVRVSLAFKRRCAHLPRPERCSHSRHACRDARECAGCCARAACGSRSKHSRADTTARTVEMRRVPASVRYHLTLRTACAPACSPRRPAALRVRPAPQVPVLACCRFPSPPYVLHNPQRIRFRRSSATSPAESKSELERSNSKAARERSLKPRDYCNYRPKNSIRYLSVTPLARVLLPSVTLGEIFAE</sequence>
<protein>
    <submittedName>
        <fullName evidence="2">Uncharacterized protein</fullName>
    </submittedName>
</protein>
<gene>
    <name evidence="2" type="ORF">B0H17DRAFT_123603</name>
</gene>
<accession>A0AAD7AWT9</accession>
<feature type="region of interest" description="Disordered" evidence="1">
    <location>
        <begin position="139"/>
        <end position="168"/>
    </location>
</feature>